<dbReference type="EMBL" id="LN868938">
    <property type="protein sequence ID" value="CRY74327.1"/>
    <property type="molecule type" value="Genomic_DNA"/>
</dbReference>
<organism evidence="1 2">
    <name type="scientific">Nocardia farcinica</name>
    <dbReference type="NCBI Taxonomy" id="37329"/>
    <lineage>
        <taxon>Bacteria</taxon>
        <taxon>Bacillati</taxon>
        <taxon>Actinomycetota</taxon>
        <taxon>Actinomycetes</taxon>
        <taxon>Mycobacteriales</taxon>
        <taxon>Nocardiaceae</taxon>
        <taxon>Nocardia</taxon>
    </lineage>
</organism>
<dbReference type="Proteomes" id="UP000057820">
    <property type="component" value="Chromosome 1"/>
</dbReference>
<dbReference type="NCBIfam" id="TIGR03967">
    <property type="entry name" value="mycofact_MftB"/>
    <property type="match status" value="1"/>
</dbReference>
<sequence length="99" mass="10528">MSTDTFDPARAYALAPTVSIRPEPFGALVYDFVTRRLSFLKTPELVTVVRELAGQPTAVAALAAAGVPAEQHPGYLRALASLCQAGTIRPRETDGDGQE</sequence>
<dbReference type="InterPro" id="IPR023850">
    <property type="entry name" value="MftB"/>
</dbReference>
<gene>
    <name evidence="1" type="ORF">ERS450000_00608</name>
</gene>
<dbReference type="GeneID" id="61134144"/>
<reference evidence="2" key="1">
    <citation type="submission" date="2015-03" db="EMBL/GenBank/DDBJ databases">
        <authorList>
            <consortium name="Pathogen Informatics"/>
        </authorList>
    </citation>
    <scope>NUCLEOTIDE SEQUENCE [LARGE SCALE GENOMIC DNA]</scope>
    <source>
        <strain evidence="2">NCTC11134</strain>
    </source>
</reference>
<name>A0A0H5NGK6_NOCFR</name>
<dbReference type="RefSeq" id="WP_011209975.1">
    <property type="nucleotide sequence ID" value="NZ_CAACYE020000001.1"/>
</dbReference>
<dbReference type="OMA" id="CQAGTIR"/>
<dbReference type="AlphaFoldDB" id="A0A0H5NGK6"/>
<protein>
    <submittedName>
        <fullName evidence="1">Putative mycofactocin binding protein MftB</fullName>
    </submittedName>
</protein>
<evidence type="ECO:0000313" key="1">
    <source>
        <dbReference type="EMBL" id="CRY74327.1"/>
    </source>
</evidence>
<dbReference type="KEGG" id="nfr:ERS450000_00608"/>
<evidence type="ECO:0000313" key="2">
    <source>
        <dbReference type="Proteomes" id="UP000057820"/>
    </source>
</evidence>
<accession>A0A0H5NGK6</accession>
<proteinExistence type="predicted"/>
<dbReference type="Pfam" id="PF26520">
    <property type="entry name" value="MftB_chaperone"/>
    <property type="match status" value="1"/>
</dbReference>